<evidence type="ECO:0000259" key="9">
    <source>
        <dbReference type="PROSITE" id="PS51405"/>
    </source>
</evidence>
<protein>
    <recommendedName>
        <fullName evidence="9">Heme haloperoxidase family profile domain-containing protein</fullName>
    </recommendedName>
</protein>
<dbReference type="SUPFAM" id="SSF47571">
    <property type="entry name" value="Cloroperoxidase"/>
    <property type="match status" value="1"/>
</dbReference>
<dbReference type="PANTHER" id="PTHR33577:SF1">
    <property type="entry name" value="HEME HALOPEROXIDASE FAMILY PROFILE DOMAIN-CONTAINING PROTEIN"/>
    <property type="match status" value="1"/>
</dbReference>
<keyword evidence="8" id="KW-0732">Signal</keyword>
<dbReference type="EMBL" id="WWBZ02000033">
    <property type="protein sequence ID" value="KAF4306417.1"/>
    <property type="molecule type" value="Genomic_DNA"/>
</dbReference>
<keyword evidence="2" id="KW-0575">Peroxidase</keyword>
<reference evidence="10" key="1">
    <citation type="submission" date="2020-04" db="EMBL/GenBank/DDBJ databases">
        <title>Genome Assembly and Annotation of Botryosphaeria dothidea sdau 11-99, a Latent Pathogen of Apple Fruit Ring Rot in China.</title>
        <authorList>
            <person name="Yu C."/>
            <person name="Diao Y."/>
            <person name="Lu Q."/>
            <person name="Zhao J."/>
            <person name="Cui S."/>
            <person name="Peng C."/>
            <person name="He B."/>
            <person name="Liu H."/>
        </authorList>
    </citation>
    <scope>NUCLEOTIDE SEQUENCE [LARGE SCALE GENOMIC DNA]</scope>
    <source>
        <strain evidence="10">Sdau11-99</strain>
    </source>
</reference>
<organism evidence="10 11">
    <name type="scientific">Botryosphaeria dothidea</name>
    <dbReference type="NCBI Taxonomy" id="55169"/>
    <lineage>
        <taxon>Eukaryota</taxon>
        <taxon>Fungi</taxon>
        <taxon>Dikarya</taxon>
        <taxon>Ascomycota</taxon>
        <taxon>Pezizomycotina</taxon>
        <taxon>Dothideomycetes</taxon>
        <taxon>Dothideomycetes incertae sedis</taxon>
        <taxon>Botryosphaeriales</taxon>
        <taxon>Botryosphaeriaceae</taxon>
        <taxon>Botryosphaeria</taxon>
    </lineage>
</organism>
<dbReference type="Pfam" id="PF01328">
    <property type="entry name" value="Peroxidase_2"/>
    <property type="match status" value="1"/>
</dbReference>
<evidence type="ECO:0000256" key="3">
    <source>
        <dbReference type="ARBA" id="ARBA00022617"/>
    </source>
</evidence>
<keyword evidence="3" id="KW-0349">Heme</keyword>
<dbReference type="PANTHER" id="PTHR33577">
    <property type="entry name" value="STERIGMATOCYSTIN BIOSYNTHESIS PEROXIDASE STCC-RELATED"/>
    <property type="match status" value="1"/>
</dbReference>
<feature type="domain" description="Heme haloperoxidase family profile" evidence="9">
    <location>
        <begin position="69"/>
        <end position="312"/>
    </location>
</feature>
<dbReference type="Proteomes" id="UP000572817">
    <property type="component" value="Unassembled WGS sequence"/>
</dbReference>
<evidence type="ECO:0000313" key="11">
    <source>
        <dbReference type="Proteomes" id="UP000572817"/>
    </source>
</evidence>
<evidence type="ECO:0000256" key="1">
    <source>
        <dbReference type="ARBA" id="ARBA00001970"/>
    </source>
</evidence>
<dbReference type="AlphaFoldDB" id="A0A8H4N8E5"/>
<dbReference type="GO" id="GO:0046872">
    <property type="term" value="F:metal ion binding"/>
    <property type="evidence" value="ECO:0007669"/>
    <property type="project" value="UniProtKB-KW"/>
</dbReference>
<sequence length="429" mass="45994">MKTCIYFFLFSPLALGFPYIPELLNRDPSLVSREVEALLRRQDSLFETNCGPIPCVTFDEEEQFVSVDGEYAFVAPTKSDIRGPCPGLNAAANHGYLPHNGLATAEQTIKGLGQAYGMSPDLALFLSVVAIALDGDLGSMQWSIGGPFKPSALSGLLGGDPQGISFSHNNYEGDSSATRADAYLNNGDAYTMLVPKFEALYNTAVNDRYTLDGFRGQYAQAQQESIATNPYLFYAPFSALVVPAAYNFVLNFMSNHSAEEPSGYLDGNQLKQFFSVTGEPGSFVYTPGHERIPENWYRRPSSNPYSIATVVADLVIGFVKDPSTIKFGGNTGTVNSFTGVDVGDLTGGVFNGATLLEGNNIACFTLQAAQAGLPDVLNGILSDLAPALDLINNAVSPLMTSLACPQLEQFSQGLFNQFPGASYRPTSSA</sequence>
<evidence type="ECO:0000256" key="8">
    <source>
        <dbReference type="SAM" id="SignalP"/>
    </source>
</evidence>
<dbReference type="PROSITE" id="PS51405">
    <property type="entry name" value="HEME_HALOPEROXIDASE"/>
    <property type="match status" value="1"/>
</dbReference>
<evidence type="ECO:0000256" key="6">
    <source>
        <dbReference type="ARBA" id="ARBA00023004"/>
    </source>
</evidence>
<feature type="signal peptide" evidence="8">
    <location>
        <begin position="1"/>
        <end position="16"/>
    </location>
</feature>
<comment type="caution">
    <text evidence="10">The sequence shown here is derived from an EMBL/GenBank/DDBJ whole genome shotgun (WGS) entry which is preliminary data.</text>
</comment>
<evidence type="ECO:0000256" key="5">
    <source>
        <dbReference type="ARBA" id="ARBA00023002"/>
    </source>
</evidence>
<dbReference type="InterPro" id="IPR000028">
    <property type="entry name" value="Chloroperoxidase"/>
</dbReference>
<keyword evidence="11" id="KW-1185">Reference proteome</keyword>
<evidence type="ECO:0000256" key="4">
    <source>
        <dbReference type="ARBA" id="ARBA00022723"/>
    </source>
</evidence>
<dbReference type="GO" id="GO:0004601">
    <property type="term" value="F:peroxidase activity"/>
    <property type="evidence" value="ECO:0007669"/>
    <property type="project" value="UniProtKB-KW"/>
</dbReference>
<accession>A0A8H4N8E5</accession>
<proteinExistence type="inferred from homology"/>
<evidence type="ECO:0000256" key="7">
    <source>
        <dbReference type="ARBA" id="ARBA00025795"/>
    </source>
</evidence>
<dbReference type="InterPro" id="IPR036851">
    <property type="entry name" value="Chloroperoxidase-like_sf"/>
</dbReference>
<dbReference type="Gene3D" id="1.10.489.10">
    <property type="entry name" value="Chloroperoxidase-like"/>
    <property type="match status" value="1"/>
</dbReference>
<keyword evidence="4" id="KW-0479">Metal-binding</keyword>
<dbReference type="OrthoDB" id="407298at2759"/>
<evidence type="ECO:0000313" key="10">
    <source>
        <dbReference type="EMBL" id="KAF4306417.1"/>
    </source>
</evidence>
<keyword evidence="6" id="KW-0408">Iron</keyword>
<gene>
    <name evidence="10" type="ORF">GTA08_BOTSDO05233</name>
</gene>
<evidence type="ECO:0000256" key="2">
    <source>
        <dbReference type="ARBA" id="ARBA00022559"/>
    </source>
</evidence>
<keyword evidence="5" id="KW-0560">Oxidoreductase</keyword>
<comment type="similarity">
    <text evidence="7">Belongs to the chloroperoxidase family.</text>
</comment>
<comment type="cofactor">
    <cofactor evidence="1">
        <name>heme b</name>
        <dbReference type="ChEBI" id="CHEBI:60344"/>
    </cofactor>
</comment>
<name>A0A8H4N8E5_9PEZI</name>
<feature type="chain" id="PRO_5034107542" description="Heme haloperoxidase family profile domain-containing protein" evidence="8">
    <location>
        <begin position="17"/>
        <end position="429"/>
    </location>
</feature>